<evidence type="ECO:0000256" key="5">
    <source>
        <dbReference type="ARBA" id="ARBA00022963"/>
    </source>
</evidence>
<evidence type="ECO:0000256" key="8">
    <source>
        <dbReference type="ARBA" id="ARBA00049531"/>
    </source>
</evidence>
<dbReference type="STRING" id="1664694.A0A0N1P3D1"/>
<keyword evidence="7" id="KW-0325">Glycoprotein</keyword>
<dbReference type="GO" id="GO:0046475">
    <property type="term" value="P:glycerophospholipid catabolic process"/>
    <property type="evidence" value="ECO:0007669"/>
    <property type="project" value="TreeGrafter"/>
</dbReference>
<dbReference type="AlphaFoldDB" id="A0A0N1P3D1"/>
<evidence type="ECO:0000256" key="2">
    <source>
        <dbReference type="ARBA" id="ARBA00013274"/>
    </source>
</evidence>
<dbReference type="VEuPathDB" id="FungiDB:AB675_2580"/>
<protein>
    <recommendedName>
        <fullName evidence="2 10">Lysophospholipase</fullName>
        <ecNumber evidence="2 10">3.1.1.5</ecNumber>
    </recommendedName>
</protein>
<keyword evidence="13" id="KW-1185">Reference proteome</keyword>
<dbReference type="PANTHER" id="PTHR10728:SF33">
    <property type="entry name" value="LYSOPHOSPHOLIPASE 1-RELATED"/>
    <property type="match status" value="1"/>
</dbReference>
<evidence type="ECO:0000256" key="9">
    <source>
        <dbReference type="PROSITE-ProRule" id="PRU00555"/>
    </source>
</evidence>
<keyword evidence="4 9" id="KW-0378">Hydrolase</keyword>
<dbReference type="GeneID" id="28734443"/>
<evidence type="ECO:0000256" key="1">
    <source>
        <dbReference type="ARBA" id="ARBA00008780"/>
    </source>
</evidence>
<dbReference type="RefSeq" id="XP_018004930.1">
    <property type="nucleotide sequence ID" value="XM_018142563.1"/>
</dbReference>
<sequence>MLDAVAKSIAGYNPSLVDIWGRLANLHCLEGGGERTVWLSSLVNRSDFQEASQPYPIITALNVDPRRNISGCNYGDLSSTQYEFHPFEFGTWDLGTRSFSQTAFMGSQSTASFAPSSATCINGFDSLGFVMGASSNPFNLFCGVVPNSSPFSGHLGDLWNDMIDMLGAVHGVSFLDEYAVCPGPFAATTHVDSLYLIDGSQGGEEIPIWPLLPVERGVGVIVAADFSTSTPDQLPDGSSLYKTFQRAQQMGFSRMPMIPTPAEIDKLALNKQPTFFGCRSDASQALIIYIPNVPHILGSNVPWWTIQLSSELVTSILENGNLVATMKGDTQWPICIGCAVLSKASGDIALPKACEACWDRFCWKGTASGPAH</sequence>
<evidence type="ECO:0000256" key="10">
    <source>
        <dbReference type="RuleBase" id="RU362103"/>
    </source>
</evidence>
<evidence type="ECO:0000259" key="11">
    <source>
        <dbReference type="PROSITE" id="PS51210"/>
    </source>
</evidence>
<keyword evidence="6 9" id="KW-0443">Lipid metabolism</keyword>
<evidence type="ECO:0000313" key="13">
    <source>
        <dbReference type="Proteomes" id="UP000038010"/>
    </source>
</evidence>
<feature type="domain" description="PLA2c" evidence="11">
    <location>
        <begin position="1"/>
        <end position="368"/>
    </location>
</feature>
<dbReference type="Proteomes" id="UP000038010">
    <property type="component" value="Unassembled WGS sequence"/>
</dbReference>
<evidence type="ECO:0000256" key="6">
    <source>
        <dbReference type="ARBA" id="ARBA00023098"/>
    </source>
</evidence>
<dbReference type="Pfam" id="PF01735">
    <property type="entry name" value="PLA2_B"/>
    <property type="match status" value="1"/>
</dbReference>
<comment type="catalytic activity">
    <reaction evidence="8 10">
        <text>a 1-acyl-sn-glycero-3-phosphocholine + H2O = sn-glycerol 3-phosphocholine + a fatty acid + H(+)</text>
        <dbReference type="Rhea" id="RHEA:15177"/>
        <dbReference type="ChEBI" id="CHEBI:15377"/>
        <dbReference type="ChEBI" id="CHEBI:15378"/>
        <dbReference type="ChEBI" id="CHEBI:16870"/>
        <dbReference type="ChEBI" id="CHEBI:28868"/>
        <dbReference type="ChEBI" id="CHEBI:58168"/>
        <dbReference type="EC" id="3.1.1.5"/>
    </reaction>
</comment>
<dbReference type="InterPro" id="IPR002642">
    <property type="entry name" value="LysoPLipase_cat_dom"/>
</dbReference>
<keyword evidence="3" id="KW-0732">Signal</keyword>
<dbReference type="PROSITE" id="PS51210">
    <property type="entry name" value="PLA2C"/>
    <property type="match status" value="1"/>
</dbReference>
<dbReference type="SMART" id="SM00022">
    <property type="entry name" value="PLAc"/>
    <property type="match status" value="1"/>
</dbReference>
<dbReference type="EC" id="3.1.1.5" evidence="2 10"/>
<dbReference type="Gene3D" id="3.40.1090.10">
    <property type="entry name" value="Cytosolic phospholipase A2 catalytic domain"/>
    <property type="match status" value="1"/>
</dbReference>
<reference evidence="12 13" key="1">
    <citation type="submission" date="2015-06" db="EMBL/GenBank/DDBJ databases">
        <title>Draft genome of the ant-associated black yeast Phialophora attae CBS 131958.</title>
        <authorList>
            <person name="Moreno L.F."/>
            <person name="Stielow B.J."/>
            <person name="de Hoog S."/>
            <person name="Vicente V.A."/>
            <person name="Weiss V.A."/>
            <person name="de Vries M."/>
            <person name="Cruz L.M."/>
            <person name="Souza E.M."/>
        </authorList>
    </citation>
    <scope>NUCLEOTIDE SEQUENCE [LARGE SCALE GENOMIC DNA]</scope>
    <source>
        <strain evidence="12 13">CBS 131958</strain>
    </source>
</reference>
<dbReference type="GO" id="GO:0004622">
    <property type="term" value="F:phosphatidylcholine lysophospholipase activity"/>
    <property type="evidence" value="ECO:0007669"/>
    <property type="project" value="UniProtKB-EC"/>
</dbReference>
<accession>A0A0N1P3D1</accession>
<proteinExistence type="inferred from homology"/>
<evidence type="ECO:0000256" key="3">
    <source>
        <dbReference type="ARBA" id="ARBA00022729"/>
    </source>
</evidence>
<evidence type="ECO:0000313" key="12">
    <source>
        <dbReference type="EMBL" id="KPI44967.1"/>
    </source>
</evidence>
<dbReference type="EMBL" id="LFJN01000002">
    <property type="protein sequence ID" value="KPI44967.1"/>
    <property type="molecule type" value="Genomic_DNA"/>
</dbReference>
<comment type="caution">
    <text evidence="12">The sequence shown here is derived from an EMBL/GenBank/DDBJ whole genome shotgun (WGS) entry which is preliminary data.</text>
</comment>
<dbReference type="GO" id="GO:0004623">
    <property type="term" value="F:phospholipase A2 activity"/>
    <property type="evidence" value="ECO:0007669"/>
    <property type="project" value="TreeGrafter"/>
</dbReference>
<gene>
    <name evidence="12" type="ORF">AB675_2580</name>
</gene>
<name>A0A0N1P3D1_9EURO</name>
<keyword evidence="5 9" id="KW-0442">Lipid degradation</keyword>
<organism evidence="12 13">
    <name type="scientific">Cyphellophora attinorum</name>
    <dbReference type="NCBI Taxonomy" id="1664694"/>
    <lineage>
        <taxon>Eukaryota</taxon>
        <taxon>Fungi</taxon>
        <taxon>Dikarya</taxon>
        <taxon>Ascomycota</taxon>
        <taxon>Pezizomycotina</taxon>
        <taxon>Eurotiomycetes</taxon>
        <taxon>Chaetothyriomycetidae</taxon>
        <taxon>Chaetothyriales</taxon>
        <taxon>Cyphellophoraceae</taxon>
        <taxon>Cyphellophora</taxon>
    </lineage>
</organism>
<evidence type="ECO:0000256" key="7">
    <source>
        <dbReference type="ARBA" id="ARBA00023180"/>
    </source>
</evidence>
<comment type="similarity">
    <text evidence="1 10">Belongs to the lysophospholipase family.</text>
</comment>
<dbReference type="InterPro" id="IPR016035">
    <property type="entry name" value="Acyl_Trfase/lysoPLipase"/>
</dbReference>
<dbReference type="OrthoDB" id="4084751at2759"/>
<dbReference type="SUPFAM" id="SSF52151">
    <property type="entry name" value="FabD/lysophospholipase-like"/>
    <property type="match status" value="1"/>
</dbReference>
<dbReference type="GO" id="GO:0005829">
    <property type="term" value="C:cytosol"/>
    <property type="evidence" value="ECO:0007669"/>
    <property type="project" value="TreeGrafter"/>
</dbReference>
<dbReference type="PANTHER" id="PTHR10728">
    <property type="entry name" value="CYTOSOLIC PHOSPHOLIPASE A2"/>
    <property type="match status" value="1"/>
</dbReference>
<evidence type="ECO:0000256" key="4">
    <source>
        <dbReference type="ARBA" id="ARBA00022801"/>
    </source>
</evidence>